<dbReference type="PROSITE" id="PS00028">
    <property type="entry name" value="ZINC_FINGER_C2H2_1"/>
    <property type="match status" value="1"/>
</dbReference>
<organism evidence="3 4">
    <name type="scientific">Cephalotrichum gorgonifer</name>
    <dbReference type="NCBI Taxonomy" id="2041049"/>
    <lineage>
        <taxon>Eukaryota</taxon>
        <taxon>Fungi</taxon>
        <taxon>Dikarya</taxon>
        <taxon>Ascomycota</taxon>
        <taxon>Pezizomycotina</taxon>
        <taxon>Sordariomycetes</taxon>
        <taxon>Hypocreomycetidae</taxon>
        <taxon>Microascales</taxon>
        <taxon>Microascaceae</taxon>
        <taxon>Cephalotrichum</taxon>
    </lineage>
</organism>
<keyword evidence="4" id="KW-1185">Reference proteome</keyword>
<gene>
    <name evidence="3" type="ORF">DNG_06679</name>
</gene>
<accession>A0AAE8N050</accession>
<feature type="compositionally biased region" description="Polar residues" evidence="1">
    <location>
        <begin position="111"/>
        <end position="120"/>
    </location>
</feature>
<feature type="region of interest" description="Disordered" evidence="1">
    <location>
        <begin position="517"/>
        <end position="577"/>
    </location>
</feature>
<evidence type="ECO:0000313" key="3">
    <source>
        <dbReference type="EMBL" id="SPO03996.1"/>
    </source>
</evidence>
<comment type="caution">
    <text evidence="3">The sequence shown here is derived from an EMBL/GenBank/DDBJ whole genome shotgun (WGS) entry which is preliminary data.</text>
</comment>
<name>A0AAE8N050_9PEZI</name>
<sequence length="665" mass="74449">MFSAQNAWQDASRGYQMSPEDLETLIQLAGKYGPINLMFFLRSIGESSRVSQPGGAAAAGSNVPSLTWSATDPSHSETASLMSQNTQPNWSESPDMAPGYVQPDVPGISDPSWSATSATPQPLRDPKVESPMSQPNLSVTSLGTASQPNMSVTSLGTAPTPRKAIECTMCFVEGIVVGFSRKSDFKKHLQNFHHTNTIWECQYTGCPMTFDFEKAYVSHVKAYHSDMHLPPNKARVETCPQLIFACGFRGCKDRVFEATSEEEAKVLRDKYFDHVAKHFDMGFCVAEWEYYTQIQNLLRQEAVKDMWKQCVWQKSIRNALRWQPRSSTDLKRLLECRHLLDMPRLLHWAWTLGGEPYKSSSLDAPEPPAGIKRPLKRDCPLTTSKHEALMKPALLKVAFPVSQQSFQFAIPPPPKPVVAPTVYLPDPRSSGTFSIKSNHSAISRPAIPDQEGWPQHQHQHPGSPFPTADGNHWGEGYNFAATTSEPVPHQPISAAHDAVDHPMGNVALPPTADQIQQHNSLHHHAQLQQPQQRRSVARQQSYPLEHQHQHQHHPHPQPQPNQAMHQYHHHPSQQWPASAVVERISPIEQSQGYEQHRLDMKMPKRPPPMTIRSMENLQHKGPDPGNGDGMAPPPHVAHPSEYEVAMRTSQLNTPTSYMHEVSMTG</sequence>
<dbReference type="EMBL" id="ONZQ02000009">
    <property type="protein sequence ID" value="SPO03996.1"/>
    <property type="molecule type" value="Genomic_DNA"/>
</dbReference>
<feature type="compositionally biased region" description="Polar residues" evidence="1">
    <location>
        <begin position="533"/>
        <end position="542"/>
    </location>
</feature>
<reference evidence="3" key="1">
    <citation type="submission" date="2018-03" db="EMBL/GenBank/DDBJ databases">
        <authorList>
            <person name="Guldener U."/>
        </authorList>
    </citation>
    <scope>NUCLEOTIDE SEQUENCE</scope>
</reference>
<proteinExistence type="predicted"/>
<feature type="compositionally biased region" description="Polar residues" evidence="1">
    <location>
        <begin position="62"/>
        <end position="92"/>
    </location>
</feature>
<dbReference type="InterPro" id="IPR013087">
    <property type="entry name" value="Znf_C2H2_type"/>
</dbReference>
<evidence type="ECO:0000313" key="4">
    <source>
        <dbReference type="Proteomes" id="UP001187682"/>
    </source>
</evidence>
<evidence type="ECO:0000259" key="2">
    <source>
        <dbReference type="PROSITE" id="PS00028"/>
    </source>
</evidence>
<feature type="domain" description="C2H2-type" evidence="2">
    <location>
        <begin position="201"/>
        <end position="224"/>
    </location>
</feature>
<feature type="region of interest" description="Disordered" evidence="1">
    <location>
        <begin position="444"/>
        <end position="492"/>
    </location>
</feature>
<dbReference type="Proteomes" id="UP001187682">
    <property type="component" value="Unassembled WGS sequence"/>
</dbReference>
<feature type="region of interest" description="Disordered" evidence="1">
    <location>
        <begin position="50"/>
        <end position="135"/>
    </location>
</feature>
<dbReference type="SMART" id="SM00355">
    <property type="entry name" value="ZnF_C2H2"/>
    <property type="match status" value="2"/>
</dbReference>
<evidence type="ECO:0000256" key="1">
    <source>
        <dbReference type="SAM" id="MobiDB-lite"/>
    </source>
</evidence>
<dbReference type="AlphaFoldDB" id="A0AAE8N050"/>
<protein>
    <recommendedName>
        <fullName evidence="2">C2H2-type domain-containing protein</fullName>
    </recommendedName>
</protein>